<protein>
    <submittedName>
        <fullName evidence="3">PEGA domain protein</fullName>
    </submittedName>
</protein>
<dbReference type="Pfam" id="PF08308">
    <property type="entry name" value="PEGA"/>
    <property type="match status" value="5"/>
</dbReference>
<keyword evidence="4" id="KW-1185">Reference proteome</keyword>
<dbReference type="STRING" id="521011.Mpal_1891"/>
<accession>B8GKQ0</accession>
<dbReference type="PANTHER" id="PTHR36194:SF1">
    <property type="entry name" value="S-LAYER-LIKE PROTEIN"/>
    <property type="match status" value="1"/>
</dbReference>
<proteinExistence type="predicted"/>
<feature type="domain" description="PEGA" evidence="2">
    <location>
        <begin position="176"/>
        <end position="243"/>
    </location>
</feature>
<feature type="compositionally biased region" description="Low complexity" evidence="1">
    <location>
        <begin position="411"/>
        <end position="426"/>
    </location>
</feature>
<dbReference type="EMBL" id="CP001338">
    <property type="protein sequence ID" value="ACL17196.1"/>
    <property type="molecule type" value="Genomic_DNA"/>
</dbReference>
<evidence type="ECO:0000313" key="4">
    <source>
        <dbReference type="Proteomes" id="UP000002457"/>
    </source>
</evidence>
<name>B8GKQ0_METPE</name>
<dbReference type="PANTHER" id="PTHR36194">
    <property type="entry name" value="S-LAYER-LIKE PROTEIN"/>
    <property type="match status" value="1"/>
</dbReference>
<gene>
    <name evidence="3" type="ordered locus">Mpal_1891</name>
</gene>
<dbReference type="eggNOG" id="arCOG03264">
    <property type="taxonomic scope" value="Archaea"/>
</dbReference>
<sequence length="460" mass="47661" precursor="true">MIYPRAGCWSIIFYAALLSLLFVPLASADQTGSLTITSQPPGAQVLVDGAPQGSTPVNVSNVPSGQHLVNLTLSEYHDWSVSQYVSAGQNSVITATLVPVQKNGVLIVTSHPEPASVYVDGTYRGITPLTLSDAGSGTHQLTVTATGYDPAIATALVPEGGSFSIDLQLNQTPTTGSLLIGAVPPNADVVIDGVDYGGADHLIEALRPGSHQVLLKADGYQQYQTDITITAGRTLSINATLDPLQQRGSLNVTSVPSRASVKVDGVYLGLTPMVYPGLSAGTHQLTVSADGYSDVVVPVQIRAGEELPYMARLVQQMVTTGVTASTRTTGQQTASTQAATGMIRVSTTPMDANITVDGVFRGVAPQTVRDIPVGTHQVVLSKTGYQDQSRSVTVTDGQAAVVEATLTKVGTAQPAATGTGSASSSQIPTTTQKSGPAEVPLLVIGLLIVGLFYRRDDPGA</sequence>
<dbReference type="Gene3D" id="2.60.40.1120">
    <property type="entry name" value="Carboxypeptidase-like, regulatory domain"/>
    <property type="match status" value="1"/>
</dbReference>
<dbReference type="HOGENOM" id="CLU_593994_0_0_2"/>
<dbReference type="KEGG" id="mpl:Mpal_1891"/>
<dbReference type="OrthoDB" id="95942at2157"/>
<dbReference type="AlphaFoldDB" id="B8GKQ0"/>
<reference evidence="3 4" key="1">
    <citation type="journal article" date="2015" name="Genome Announc.">
        <title>Complete Genome Sequence of Methanosphaerula palustris E1-9CT, a Hydrogenotrophic Methanogen Isolated from a Minerotrophic Fen Peatland.</title>
        <authorList>
            <person name="Cadillo-Quiroz H."/>
            <person name="Browne P."/>
            <person name="Kyrpides N."/>
            <person name="Woyke T."/>
            <person name="Goodwin L."/>
            <person name="Detter C."/>
            <person name="Yavitt J.B."/>
            <person name="Zinder S.H."/>
        </authorList>
    </citation>
    <scope>NUCLEOTIDE SEQUENCE [LARGE SCALE GENOMIC DNA]</scope>
    <source>
        <strain evidence="4">ATCC BAA-1556 / DSM 19958 / E1-9c</strain>
    </source>
</reference>
<feature type="domain" description="PEGA" evidence="2">
    <location>
        <begin position="104"/>
        <end position="172"/>
    </location>
</feature>
<dbReference type="InterPro" id="IPR013229">
    <property type="entry name" value="PEGA"/>
</dbReference>
<evidence type="ECO:0000259" key="2">
    <source>
        <dbReference type="Pfam" id="PF08308"/>
    </source>
</evidence>
<feature type="domain" description="PEGA" evidence="2">
    <location>
        <begin position="341"/>
        <end position="408"/>
    </location>
</feature>
<feature type="domain" description="PEGA" evidence="2">
    <location>
        <begin position="248"/>
        <end position="314"/>
    </location>
</feature>
<feature type="domain" description="PEGA" evidence="2">
    <location>
        <begin position="32"/>
        <end position="100"/>
    </location>
</feature>
<evidence type="ECO:0000256" key="1">
    <source>
        <dbReference type="SAM" id="MobiDB-lite"/>
    </source>
</evidence>
<dbReference type="RefSeq" id="WP_012618515.1">
    <property type="nucleotide sequence ID" value="NC_011832.1"/>
</dbReference>
<dbReference type="Proteomes" id="UP000002457">
    <property type="component" value="Chromosome"/>
</dbReference>
<feature type="region of interest" description="Disordered" evidence="1">
    <location>
        <begin position="411"/>
        <end position="434"/>
    </location>
</feature>
<organism evidence="3 4">
    <name type="scientific">Methanosphaerula palustris (strain ATCC BAA-1556 / DSM 19958 / E1-9c)</name>
    <dbReference type="NCBI Taxonomy" id="521011"/>
    <lineage>
        <taxon>Archaea</taxon>
        <taxon>Methanobacteriati</taxon>
        <taxon>Methanobacteriota</taxon>
        <taxon>Stenosarchaea group</taxon>
        <taxon>Methanomicrobia</taxon>
        <taxon>Methanomicrobiales</taxon>
        <taxon>Methanoregulaceae</taxon>
        <taxon>Methanosphaerula</taxon>
    </lineage>
</organism>
<evidence type="ECO:0000313" key="3">
    <source>
        <dbReference type="EMBL" id="ACL17196.1"/>
    </source>
</evidence>
<dbReference type="GeneID" id="7272708"/>